<name>A0A0S4MU08_9BACT</name>
<dbReference type="OrthoDB" id="9803091at2"/>
<evidence type="ECO:0000313" key="3">
    <source>
        <dbReference type="EMBL" id="CUU01843.1"/>
    </source>
</evidence>
<dbReference type="Pfam" id="PF11997">
    <property type="entry name" value="DUF3492"/>
    <property type="match status" value="2"/>
</dbReference>
<evidence type="ECO:0000259" key="2">
    <source>
        <dbReference type="Pfam" id="PF11997"/>
    </source>
</evidence>
<dbReference type="InterPro" id="IPR001296">
    <property type="entry name" value="Glyco_trans_1"/>
</dbReference>
<dbReference type="PANTHER" id="PTHR12526">
    <property type="entry name" value="GLYCOSYLTRANSFERASE"/>
    <property type="match status" value="1"/>
</dbReference>
<evidence type="ECO:0000313" key="4">
    <source>
        <dbReference type="Proteomes" id="UP000320623"/>
    </source>
</evidence>
<dbReference type="STRING" id="1643428.GCA_001442855_00339"/>
<feature type="domain" description="DUF3492" evidence="2">
    <location>
        <begin position="3"/>
        <end position="64"/>
    </location>
</feature>
<gene>
    <name evidence="3" type="ORF">JGI1_00352</name>
</gene>
<dbReference type="InterPro" id="IPR047691">
    <property type="entry name" value="PelF-like"/>
</dbReference>
<organism evidence="3 4">
    <name type="scientific">Candidatus Thermokryptus mobilis</name>
    <dbReference type="NCBI Taxonomy" id="1643428"/>
    <lineage>
        <taxon>Bacteria</taxon>
        <taxon>Pseudomonadati</taxon>
        <taxon>Candidatus Kryptoniota</taxon>
        <taxon>Candidatus Thermokryptus</taxon>
    </lineage>
</organism>
<dbReference type="AlphaFoldDB" id="A0A0S4MU08"/>
<dbReference type="Proteomes" id="UP000320623">
    <property type="component" value="Unassembled WGS sequence"/>
</dbReference>
<feature type="domain" description="DUF3492" evidence="2">
    <location>
        <begin position="81"/>
        <end position="182"/>
    </location>
</feature>
<proteinExistence type="predicted"/>
<evidence type="ECO:0000259" key="1">
    <source>
        <dbReference type="Pfam" id="PF00534"/>
    </source>
</evidence>
<dbReference type="Gene3D" id="3.40.50.2000">
    <property type="entry name" value="Glycogen Phosphorylase B"/>
    <property type="match status" value="2"/>
</dbReference>
<accession>A0A0S4MU08</accession>
<dbReference type="InterPro" id="IPR022622">
    <property type="entry name" value="DUF3492"/>
</dbReference>
<dbReference type="NCBIfam" id="NF038011">
    <property type="entry name" value="PelF"/>
    <property type="match status" value="1"/>
</dbReference>
<dbReference type="RefSeq" id="WP_140944154.1">
    <property type="nucleotide sequence ID" value="NZ_FAOO01000002.1"/>
</dbReference>
<protein>
    <submittedName>
        <fullName evidence="3">Glycosyltransferase involved in cell wall bisynthesis</fullName>
    </submittedName>
</protein>
<dbReference type="GO" id="GO:0016757">
    <property type="term" value="F:glycosyltransferase activity"/>
    <property type="evidence" value="ECO:0007669"/>
    <property type="project" value="InterPro"/>
</dbReference>
<dbReference type="EMBL" id="FAOO01000002">
    <property type="protein sequence ID" value="CUU01843.1"/>
    <property type="molecule type" value="Genomic_DNA"/>
</dbReference>
<dbReference type="PANTHER" id="PTHR12526:SF608">
    <property type="entry name" value="PELF"/>
    <property type="match status" value="1"/>
</dbReference>
<feature type="domain" description="Glycosyl transferase family 1" evidence="1">
    <location>
        <begin position="216"/>
        <end position="377"/>
    </location>
</feature>
<dbReference type="Pfam" id="PF00534">
    <property type="entry name" value="Glycos_transf_1"/>
    <property type="match status" value="1"/>
</dbReference>
<keyword evidence="3" id="KW-0808">Transferase</keyword>
<sequence length="401" mass="45409">MVDVCLILEGTYPYVVGGVSKWTHALIKNLSHLKFSIVHLYEERKETMKYPIPENVESIIEIDVKNGLGFKFDFRDVLYLIPRAKVYHCLSTGFAGVLGLQIKSALKRPLIVTEHGIYWKELEFGVYEVECGFKIFKSEKEKMNICIARREFLRIFKEIALKCYLKADLVTTVCKYNLEQQLSLIPAQMVEDVKHKFKVIENFIEPGFFNPGGRSTNDEKVVTFIGRVVPIKDVKTFIKAMPLISRRFPNVKFLIVGDLTQDSSYSSECIELADSLGVSDKVKFIGEARALDYLKSTDILVLPSVSEAQPFVILEAIASGIPVVATSVGGIPEILNERGIECGLLFEAGNHGKLAEHVIKLLIDENLWKKFSENAIKKAQKFTLENFIKSYSKIYSEFIKS</sequence>
<reference evidence="4" key="1">
    <citation type="submission" date="2015-11" db="EMBL/GenBank/DDBJ databases">
        <authorList>
            <person name="Varghese N."/>
        </authorList>
    </citation>
    <scope>NUCLEOTIDE SEQUENCE [LARGE SCALE GENOMIC DNA]</scope>
</reference>
<keyword evidence="4" id="KW-1185">Reference proteome</keyword>
<dbReference type="SUPFAM" id="SSF53756">
    <property type="entry name" value="UDP-Glycosyltransferase/glycogen phosphorylase"/>
    <property type="match status" value="1"/>
</dbReference>